<reference evidence="3 5" key="2">
    <citation type="submission" date="2018-10" db="EMBL/GenBank/DDBJ databases">
        <title>Complete genome sequence of Pseudomonas pelagia strain Kongs-67.</title>
        <authorList>
            <person name="Sinha R.K."/>
            <person name="Krishnan K."/>
        </authorList>
    </citation>
    <scope>NUCLEOTIDE SEQUENCE [LARGE SCALE GENOMIC DNA]</scope>
    <source>
        <strain evidence="3 5">Kongs-67</strain>
    </source>
</reference>
<organism evidence="2 4">
    <name type="scientific">Halopseudomonas pelagia</name>
    <dbReference type="NCBI Taxonomy" id="553151"/>
    <lineage>
        <taxon>Bacteria</taxon>
        <taxon>Pseudomonadati</taxon>
        <taxon>Pseudomonadota</taxon>
        <taxon>Gammaproteobacteria</taxon>
        <taxon>Pseudomonadales</taxon>
        <taxon>Pseudomonadaceae</taxon>
        <taxon>Halopseudomonas</taxon>
    </lineage>
</organism>
<evidence type="ECO:0000256" key="1">
    <source>
        <dbReference type="ARBA" id="ARBA00023002"/>
    </source>
</evidence>
<gene>
    <name evidence="2" type="ORF">CO192_04795</name>
    <name evidence="3" type="ORF">EAO82_01760</name>
</gene>
<dbReference type="AlphaFoldDB" id="A0AA91U548"/>
<dbReference type="EMBL" id="NWMT01000063">
    <property type="protein sequence ID" value="PCD00511.1"/>
    <property type="molecule type" value="Genomic_DNA"/>
</dbReference>
<dbReference type="PANTHER" id="PTHR40279">
    <property type="entry name" value="PQQC-LIKE PROTEIN"/>
    <property type="match status" value="1"/>
</dbReference>
<accession>A0AA91U548</accession>
<evidence type="ECO:0000313" key="3">
    <source>
        <dbReference type="EMBL" id="QFY55214.1"/>
    </source>
</evidence>
<dbReference type="SUPFAM" id="SSF48613">
    <property type="entry name" value="Heme oxygenase-like"/>
    <property type="match status" value="1"/>
</dbReference>
<proteinExistence type="predicted"/>
<sequence>MKFFDRLHKSTETERQYLFASPLIQAALAGQVQRHSYIAFLTQAFHHVSHTVPLLMACGARLSARQEWIRNAMAEYIEEELGHQEWILNDLRACGADAEAVRNGEPALATELMVSTMYDRINRLNPVSMLGMVFVLEGTSIALASQAAGSLQKGLGLPDKAFSYLTSHGALDQEHMKFFEQLVNRLEDPADQQAIIHTARVIYRLYADMFRSLPGSMEVPHALAG</sequence>
<dbReference type="Gene3D" id="1.20.910.10">
    <property type="entry name" value="Heme oxygenase-like"/>
    <property type="match status" value="1"/>
</dbReference>
<dbReference type="Proteomes" id="UP000344571">
    <property type="component" value="Chromosome"/>
</dbReference>
<keyword evidence="5" id="KW-1185">Reference proteome</keyword>
<dbReference type="InterPro" id="IPR039068">
    <property type="entry name" value="PqqC-like"/>
</dbReference>
<evidence type="ECO:0000313" key="2">
    <source>
        <dbReference type="EMBL" id="PCD00511.1"/>
    </source>
</evidence>
<dbReference type="GO" id="GO:0016491">
    <property type="term" value="F:oxidoreductase activity"/>
    <property type="evidence" value="ECO:0007669"/>
    <property type="project" value="UniProtKB-KW"/>
</dbReference>
<dbReference type="InterPro" id="IPR016084">
    <property type="entry name" value="Haem_Oase-like_multi-hlx"/>
</dbReference>
<keyword evidence="1" id="KW-0560">Oxidoreductase</keyword>
<evidence type="ECO:0000313" key="4">
    <source>
        <dbReference type="Proteomes" id="UP000243750"/>
    </source>
</evidence>
<dbReference type="Pfam" id="PF14518">
    <property type="entry name" value="Haem_oxygenas_2"/>
    <property type="match status" value="1"/>
</dbReference>
<dbReference type="PANTHER" id="PTHR40279:SF3">
    <property type="entry name" value="4-AMINOBENZOATE SYNTHASE"/>
    <property type="match status" value="1"/>
</dbReference>
<name>A0AA91U548_9GAMM</name>
<dbReference type="RefSeq" id="WP_096345465.1">
    <property type="nucleotide sequence ID" value="NZ_CP033116.1"/>
</dbReference>
<evidence type="ECO:0000313" key="5">
    <source>
        <dbReference type="Proteomes" id="UP000344571"/>
    </source>
</evidence>
<protein>
    <submittedName>
        <fullName evidence="2">Biliverdin-producing heme oxygenase</fullName>
    </submittedName>
    <submittedName>
        <fullName evidence="3">Iron-containing redox enzyme family protein</fullName>
    </submittedName>
</protein>
<reference evidence="2 4" key="1">
    <citation type="submission" date="2017-09" db="EMBL/GenBank/DDBJ databases">
        <title>Bacterial and phytoplankton interrelationship in Kongsfjorden, an Arctic fjord.</title>
        <authorList>
            <person name="Sinha R."/>
            <person name="Krishnan K."/>
        </authorList>
    </citation>
    <scope>NUCLEOTIDE SEQUENCE [LARGE SCALE GENOMIC DNA]</scope>
    <source>
        <strain evidence="2 4">58</strain>
    </source>
</reference>
<dbReference type="SMART" id="SM01236">
    <property type="entry name" value="Haem_oxygenase_2"/>
    <property type="match status" value="1"/>
</dbReference>
<dbReference type="Proteomes" id="UP000243750">
    <property type="component" value="Unassembled WGS sequence"/>
</dbReference>
<dbReference type="EMBL" id="CP033116">
    <property type="protein sequence ID" value="QFY55214.1"/>
    <property type="molecule type" value="Genomic_DNA"/>
</dbReference>